<evidence type="ECO:0000256" key="2">
    <source>
        <dbReference type="ARBA" id="ARBA00023315"/>
    </source>
</evidence>
<dbReference type="RefSeq" id="WP_077351651.1">
    <property type="nucleotide sequence ID" value="NZ_CP019607.1"/>
</dbReference>
<keyword evidence="1" id="KW-0808">Transferase</keyword>
<dbReference type="AlphaFoldDB" id="A0A1Q2D0X1"/>
<evidence type="ECO:0000259" key="3">
    <source>
        <dbReference type="PROSITE" id="PS51186"/>
    </source>
</evidence>
<dbReference type="InterPro" id="IPR050832">
    <property type="entry name" value="Bact_Acetyltransf"/>
</dbReference>
<evidence type="ECO:0000313" key="4">
    <source>
        <dbReference type="EMBL" id="AQP51911.1"/>
    </source>
</evidence>
<dbReference type="EMBL" id="CP019607">
    <property type="protein sequence ID" value="AQP51911.1"/>
    <property type="molecule type" value="Genomic_DNA"/>
</dbReference>
<dbReference type="STRING" id="399497.BW733_14845"/>
<feature type="domain" description="N-acetyltransferase" evidence="3">
    <location>
        <begin position="1"/>
        <end position="187"/>
    </location>
</feature>
<sequence length="359" mass="39237">MEITREAPAAAPGAPGYDLYELDAELWDGVLLDLFGNDDLGQSPLRRWAESTAPRVTRHQLVVARENGVVLGVALLELPQLDNRHIAFLSVAVRPEHRRRGVGGALFDEAAALAAEEGRHDLQAWTWDRLVEPGAGTISAAQGDGAIDPTSDGAAFLLSRGFTLAQVDLMSGLTLQAQAELEQLAAETRSAVTARYSLVQWRGDTPERWIEDAAALQVAMSTDIPTGTADLRPELVDPDRVRSEDRRRREGGLDELVTAVEHDGRLVAFTRVIHDPSRPEIADQWDTLVLGAHRGNGLGLLIKTASHATLRATWPRIRRLITGNASENSWMLAINRRLGYRPVAASGWFTRKDPGHGTE</sequence>
<protein>
    <recommendedName>
        <fullName evidence="3">N-acetyltransferase domain-containing protein</fullName>
    </recommendedName>
</protein>
<dbReference type="Proteomes" id="UP000188235">
    <property type="component" value="Chromosome"/>
</dbReference>
<dbReference type="OrthoDB" id="4119890at2"/>
<evidence type="ECO:0000313" key="5">
    <source>
        <dbReference type="Proteomes" id="UP000188235"/>
    </source>
</evidence>
<dbReference type="PROSITE" id="PS51186">
    <property type="entry name" value="GNAT"/>
    <property type="match status" value="1"/>
</dbReference>
<dbReference type="KEGG" id="tfa:BW733_14845"/>
<organism evidence="4 5">
    <name type="scientific">Tessaracoccus flavescens</name>
    <dbReference type="NCBI Taxonomy" id="399497"/>
    <lineage>
        <taxon>Bacteria</taxon>
        <taxon>Bacillati</taxon>
        <taxon>Actinomycetota</taxon>
        <taxon>Actinomycetes</taxon>
        <taxon>Propionibacteriales</taxon>
        <taxon>Propionibacteriaceae</taxon>
        <taxon>Tessaracoccus</taxon>
    </lineage>
</organism>
<dbReference type="PANTHER" id="PTHR43877">
    <property type="entry name" value="AMINOALKYLPHOSPHONATE N-ACETYLTRANSFERASE-RELATED-RELATED"/>
    <property type="match status" value="1"/>
</dbReference>
<proteinExistence type="predicted"/>
<reference evidence="4 5" key="1">
    <citation type="journal article" date="2008" name="Int. J. Syst. Evol. Microbiol.">
        <title>Tessaracoccus flavescens sp. nov., isolated from marine sediment.</title>
        <authorList>
            <person name="Lee D.W."/>
            <person name="Lee S.D."/>
        </authorList>
    </citation>
    <scope>NUCLEOTIDE SEQUENCE [LARGE SCALE GENOMIC DNA]</scope>
    <source>
        <strain evidence="4 5">SST-39T</strain>
    </source>
</reference>
<dbReference type="Gene3D" id="3.40.630.30">
    <property type="match status" value="1"/>
</dbReference>
<keyword evidence="2" id="KW-0012">Acyltransferase</keyword>
<dbReference type="GO" id="GO:0016747">
    <property type="term" value="F:acyltransferase activity, transferring groups other than amino-acyl groups"/>
    <property type="evidence" value="ECO:0007669"/>
    <property type="project" value="InterPro"/>
</dbReference>
<gene>
    <name evidence="4" type="ORF">BW733_14845</name>
</gene>
<keyword evidence="5" id="KW-1185">Reference proteome</keyword>
<dbReference type="CDD" id="cd04301">
    <property type="entry name" value="NAT_SF"/>
    <property type="match status" value="1"/>
</dbReference>
<dbReference type="Pfam" id="PF00583">
    <property type="entry name" value="Acetyltransf_1"/>
    <property type="match status" value="1"/>
</dbReference>
<dbReference type="InterPro" id="IPR016181">
    <property type="entry name" value="Acyl_CoA_acyltransferase"/>
</dbReference>
<dbReference type="InterPro" id="IPR000182">
    <property type="entry name" value="GNAT_dom"/>
</dbReference>
<dbReference type="PANTHER" id="PTHR43877:SF1">
    <property type="entry name" value="ACETYLTRANSFERASE"/>
    <property type="match status" value="1"/>
</dbReference>
<accession>A0A1Q2D0X1</accession>
<name>A0A1Q2D0X1_9ACTN</name>
<dbReference type="SUPFAM" id="SSF55729">
    <property type="entry name" value="Acyl-CoA N-acyltransferases (Nat)"/>
    <property type="match status" value="2"/>
</dbReference>
<evidence type="ECO:0000256" key="1">
    <source>
        <dbReference type="ARBA" id="ARBA00022679"/>
    </source>
</evidence>